<dbReference type="SUPFAM" id="SSF48264">
    <property type="entry name" value="Cytochrome P450"/>
    <property type="match status" value="1"/>
</dbReference>
<dbReference type="InterPro" id="IPR001128">
    <property type="entry name" value="Cyt_P450"/>
</dbReference>
<dbReference type="PANTHER" id="PTHR24291">
    <property type="entry name" value="CYTOCHROME P450 FAMILY 4"/>
    <property type="match status" value="1"/>
</dbReference>
<evidence type="ECO:0000256" key="8">
    <source>
        <dbReference type="SAM" id="MobiDB-lite"/>
    </source>
</evidence>
<keyword evidence="10" id="KW-1185">Reference proteome</keyword>
<comment type="caution">
    <text evidence="9">The sequence shown here is derived from an EMBL/GenBank/DDBJ whole genome shotgun (WGS) entry which is preliminary data.</text>
</comment>
<protein>
    <submittedName>
        <fullName evidence="9">Cytochrome P450</fullName>
    </submittedName>
</protein>
<dbReference type="InterPro" id="IPR002401">
    <property type="entry name" value="Cyt_P450_E_grp-I"/>
</dbReference>
<gene>
    <name evidence="9" type="ORF">ACFPL4_25875</name>
</gene>
<dbReference type="PRINTS" id="PR00385">
    <property type="entry name" value="P450"/>
</dbReference>
<sequence length="487" mass="53521">MTDTSTATAASVPLAPRALPLLGHALPLLRDPLAFIMSLSGYREMVRVRLGPSTAVMVCDPALTRQVFLNDRVYDKGGPIYDRIREVIGDGLSTCSYTLHRRQRRLCQPSFHPTRLPGYGAVFARAAELKAGSWRDGDILDVTQEMMTLTTRATMETMFSGALPEETMRRALADTATIVSAFFRRMMTPALLRQLPTRQKRRYDQARHRLSDTIAEIIAERRADPTDRADLLSTLVGAVDEESDDGQKQLSDAELADEALTFFLGGMETTAITLAWALHLLATNPDVQRCLQAETDSVLAGSKLDAAHLPSLGLASRVVTETLRLYPPAWMMTRTLRQDAELGGVRLKSGSTLVLSAYLLHRRSDLFTDPDRFDPDRWLGVQPDRASYIPFGAGPRKCIGDQFALTEAILALTAIVSRWELTPAGEQPFKPKVETSLSSRGLTLRLSERRTGIADSTELHAASPRSAPAQPSTPRAGASACPVQHQE</sequence>
<keyword evidence="2 7" id="KW-0349">Heme</keyword>
<accession>A0ABV9VEQ0</accession>
<keyword evidence="5 7" id="KW-0408">Iron</keyword>
<evidence type="ECO:0000256" key="2">
    <source>
        <dbReference type="ARBA" id="ARBA00022617"/>
    </source>
</evidence>
<evidence type="ECO:0000256" key="4">
    <source>
        <dbReference type="ARBA" id="ARBA00023002"/>
    </source>
</evidence>
<dbReference type="Gene3D" id="1.10.630.10">
    <property type="entry name" value="Cytochrome P450"/>
    <property type="match status" value="1"/>
</dbReference>
<evidence type="ECO:0000256" key="7">
    <source>
        <dbReference type="RuleBase" id="RU000461"/>
    </source>
</evidence>
<dbReference type="Proteomes" id="UP001595908">
    <property type="component" value="Unassembled WGS sequence"/>
</dbReference>
<feature type="region of interest" description="Disordered" evidence="8">
    <location>
        <begin position="447"/>
        <end position="487"/>
    </location>
</feature>
<keyword evidence="3 7" id="KW-0479">Metal-binding</keyword>
<evidence type="ECO:0000313" key="10">
    <source>
        <dbReference type="Proteomes" id="UP001595908"/>
    </source>
</evidence>
<evidence type="ECO:0000256" key="5">
    <source>
        <dbReference type="ARBA" id="ARBA00023004"/>
    </source>
</evidence>
<keyword evidence="6 7" id="KW-0503">Monooxygenase</keyword>
<name>A0ABV9VEQ0_STRAZ</name>
<dbReference type="PRINTS" id="PR00463">
    <property type="entry name" value="EP450I"/>
</dbReference>
<evidence type="ECO:0000256" key="3">
    <source>
        <dbReference type="ARBA" id="ARBA00022723"/>
    </source>
</evidence>
<dbReference type="EMBL" id="JBHSJE010000008">
    <property type="protein sequence ID" value="MFC4981743.1"/>
    <property type="molecule type" value="Genomic_DNA"/>
</dbReference>
<evidence type="ECO:0000313" key="9">
    <source>
        <dbReference type="EMBL" id="MFC4981743.1"/>
    </source>
</evidence>
<dbReference type="GeneID" id="31233889"/>
<dbReference type="PANTHER" id="PTHR24291:SF50">
    <property type="entry name" value="BIFUNCTIONAL ALBAFLAVENONE MONOOXYGENASE_TERPENE SYNTHASE"/>
    <property type="match status" value="1"/>
</dbReference>
<dbReference type="InterPro" id="IPR036396">
    <property type="entry name" value="Cyt_P450_sf"/>
</dbReference>
<reference evidence="10" key="1">
    <citation type="journal article" date="2019" name="Int. J. Syst. Evol. Microbiol.">
        <title>The Global Catalogue of Microorganisms (GCM) 10K type strain sequencing project: providing services to taxonomists for standard genome sequencing and annotation.</title>
        <authorList>
            <consortium name="The Broad Institute Genomics Platform"/>
            <consortium name="The Broad Institute Genome Sequencing Center for Infectious Disease"/>
            <person name="Wu L."/>
            <person name="Ma J."/>
        </authorList>
    </citation>
    <scope>NUCLEOTIDE SEQUENCE [LARGE SCALE GENOMIC DNA]</scope>
    <source>
        <strain evidence="10">ICMP 257</strain>
    </source>
</reference>
<dbReference type="Pfam" id="PF00067">
    <property type="entry name" value="p450"/>
    <property type="match status" value="1"/>
</dbReference>
<proteinExistence type="inferred from homology"/>
<comment type="similarity">
    <text evidence="1 7">Belongs to the cytochrome P450 family.</text>
</comment>
<dbReference type="CDD" id="cd11049">
    <property type="entry name" value="CYP170A1-like"/>
    <property type="match status" value="1"/>
</dbReference>
<keyword evidence="4 7" id="KW-0560">Oxidoreductase</keyword>
<organism evidence="9 10">
    <name type="scientific">Streptomyces atroolivaceus</name>
    <dbReference type="NCBI Taxonomy" id="66869"/>
    <lineage>
        <taxon>Bacteria</taxon>
        <taxon>Bacillati</taxon>
        <taxon>Actinomycetota</taxon>
        <taxon>Actinomycetes</taxon>
        <taxon>Kitasatosporales</taxon>
        <taxon>Streptomycetaceae</taxon>
        <taxon>Streptomyces</taxon>
    </lineage>
</organism>
<dbReference type="InterPro" id="IPR050196">
    <property type="entry name" value="Cytochrome_P450_Monoox"/>
</dbReference>
<dbReference type="InterPro" id="IPR017972">
    <property type="entry name" value="Cyt_P450_CS"/>
</dbReference>
<dbReference type="PROSITE" id="PS00086">
    <property type="entry name" value="CYTOCHROME_P450"/>
    <property type="match status" value="1"/>
</dbReference>
<dbReference type="RefSeq" id="WP_033300624.1">
    <property type="nucleotide sequence ID" value="NZ_JBHSJE010000008.1"/>
</dbReference>
<feature type="compositionally biased region" description="Low complexity" evidence="8">
    <location>
        <begin position="461"/>
        <end position="476"/>
    </location>
</feature>
<evidence type="ECO:0000256" key="1">
    <source>
        <dbReference type="ARBA" id="ARBA00010617"/>
    </source>
</evidence>
<evidence type="ECO:0000256" key="6">
    <source>
        <dbReference type="ARBA" id="ARBA00023033"/>
    </source>
</evidence>